<feature type="compositionally biased region" description="Basic and acidic residues" evidence="8">
    <location>
        <begin position="756"/>
        <end position="770"/>
    </location>
</feature>
<dbReference type="GO" id="GO:0000978">
    <property type="term" value="F:RNA polymerase II cis-regulatory region sequence-specific DNA binding"/>
    <property type="evidence" value="ECO:0007669"/>
    <property type="project" value="TreeGrafter"/>
</dbReference>
<feature type="domain" description="C2H2-type" evidence="9">
    <location>
        <begin position="1883"/>
        <end position="1910"/>
    </location>
</feature>
<dbReference type="PANTHER" id="PTHR24393">
    <property type="entry name" value="ZINC FINGER PROTEIN"/>
    <property type="match status" value="1"/>
</dbReference>
<evidence type="ECO:0000256" key="3">
    <source>
        <dbReference type="ARBA" id="ARBA00022737"/>
    </source>
</evidence>
<evidence type="ECO:0000313" key="13">
    <source>
        <dbReference type="Proteomes" id="UP000494256"/>
    </source>
</evidence>
<proteinExistence type="predicted"/>
<dbReference type="PROSITE" id="PS00028">
    <property type="entry name" value="ZINC_FINGER_C2H2_1"/>
    <property type="match status" value="4"/>
</dbReference>
<feature type="region of interest" description="Disordered" evidence="8">
    <location>
        <begin position="2419"/>
        <end position="2554"/>
    </location>
</feature>
<feature type="region of interest" description="Disordered" evidence="8">
    <location>
        <begin position="1473"/>
        <end position="1517"/>
    </location>
</feature>
<protein>
    <recommendedName>
        <fullName evidence="9">C2H2-type domain-containing protein</fullName>
    </recommendedName>
</protein>
<feature type="compositionally biased region" description="Low complexity" evidence="8">
    <location>
        <begin position="13"/>
        <end position="26"/>
    </location>
</feature>
<comment type="subcellular location">
    <subcellularLocation>
        <location evidence="1">Nucleus</location>
    </subcellularLocation>
</comment>
<dbReference type="GO" id="GO:0001228">
    <property type="term" value="F:DNA-binding transcription activator activity, RNA polymerase II-specific"/>
    <property type="evidence" value="ECO:0007669"/>
    <property type="project" value="TreeGrafter"/>
</dbReference>
<keyword evidence="6" id="KW-0539">Nucleus</keyword>
<feature type="domain" description="C2H2-type" evidence="9">
    <location>
        <begin position="1838"/>
        <end position="1865"/>
    </location>
</feature>
<feature type="compositionally biased region" description="Basic and acidic residues" evidence="8">
    <location>
        <begin position="2494"/>
        <end position="2529"/>
    </location>
</feature>
<dbReference type="Pfam" id="PF13912">
    <property type="entry name" value="zf-C2H2_6"/>
    <property type="match status" value="1"/>
</dbReference>
<feature type="region of interest" description="Disordered" evidence="8">
    <location>
        <begin position="2063"/>
        <end position="2082"/>
    </location>
</feature>
<evidence type="ECO:0000256" key="2">
    <source>
        <dbReference type="ARBA" id="ARBA00022723"/>
    </source>
</evidence>
<feature type="region of interest" description="Disordered" evidence="8">
    <location>
        <begin position="2178"/>
        <end position="2243"/>
    </location>
</feature>
<feature type="compositionally biased region" description="Polar residues" evidence="8">
    <location>
        <begin position="1388"/>
        <end position="1398"/>
    </location>
</feature>
<dbReference type="GO" id="GO:0008270">
    <property type="term" value="F:zinc ion binding"/>
    <property type="evidence" value="ECO:0007669"/>
    <property type="project" value="UniProtKB-KW"/>
</dbReference>
<evidence type="ECO:0000256" key="8">
    <source>
        <dbReference type="SAM" id="MobiDB-lite"/>
    </source>
</evidence>
<feature type="region of interest" description="Disordered" evidence="8">
    <location>
        <begin position="1625"/>
        <end position="1698"/>
    </location>
</feature>
<comment type="caution">
    <text evidence="11">The sequence shown here is derived from an EMBL/GenBank/DDBJ whole genome shotgun (WGS) entry which is preliminary data.</text>
</comment>
<sequence>MDRLSELRGEAGSSQDSTLDTTSSPTEAFMTANESSSKFYSLSEVDATFDISCMKDDISSIKDVSLATTTSEAEGTMTNSDELISNLSPIRKKTDLDTFKIHSHIEAANILSGGVAIFDDNSYDGSELVIDDNVEVDEKSNPELKQTENLEFKSDENIETGLISEETDIGSKDTEVLLQIDGKNVDAIDIGNGLYLYRKEGQEELAAVQIIDNDQQQPSFKFLKVRENAEGNLEVYEEIEVEVSKEVPAKESKTVDRSTPSHVPIRDINKVISDSTCNRATDKQIKVPKKEPIISTIVENENKELLPESKSEVNFNGKMMKLSESRKSPVIGSYTPMTYHSTPKKEGIPLTKTMVDQQLHPNRHSDLSNNKKTIEVHTDSGKKTIETPSKSKDIDDTKINEVLPTEKEIITTDKDVINLETNNKNIMVDKEKGERKCEIKESSEKSKLIEKDIDDKIIKDISEQNKDIRIKQDGSIDSTENKVANKQIEITSPLNPTLGEKDIEANEVVNEESVPFNDKIEELIDETKTPLEMNDNTEVTLVTDLSNNESKAVCEDNTLIEQKESKKENDVEKTETATSETIVIEDDDDVSIVEVVVENKNENENTVADSKSKAQVDENNEGNLKICVTTAIPSMDNRETEEITIRDADIIVVESVTTTSIVTDSGVQPKLKNETVIPEKELKKPSMSSNIKEDTVAPPVQGKPTNNEVASMEIMNKDISYKDNENVLVKPSVNDLKQIDLLPNVADDIQNNKPMESSEKKNAAPKDGTGKHVFAANISPLLEQKQQSLVTSRVGSIKSGLPEKTEEKNPSPSINDIRTVNKFVEQNREKKLFDVHSKNIPSKPIQVTGSTPVVAQMQVYSINAPPQHLNKNKAVSIVNSATELRKNTIPLPIKNITVDKPRPALDMKSSFTNQRNDKNEVKVPPKVREKASCVMNIEISKVPKVESVKTSTLVKQTDHSMDSKLNSQGLKNKIEPKDKKEVSKMTESKPINNNHAAVPFGKWTEANKQEFLNKFKTKTAVISSNSNQLKNSNDLNRRDVLKKIDSQRQSSTALSKTQEANKNTMKSEITFSNKPNIIIKESTQGSKILQNTDITEVKPKPTASINTTKIDVVPKNQIESQTSAVSSSSKKEVCQTKEKVQNLIDKTIEGMIHRNTHANKPQNEPKQNTAIDPNPPKTATSTIDPQTKKIKIIQQPTCDAKLDEIEMKMNELHGIPFIERPAHELPQVYKPETKAYSIIEKEKLAVPVKTKIPNLLPFPNKTQQKVSKESVIEVDSEDEIIEHEPITGDIDLNKKNLIVKPLVKEKLPIQQEKAAIEAPKIESIITEKDFDKFARRNSITCENYLTVNFEGKEPNNVVQTVVEKEPTLKNLSRIDTGRTDSKTKLSHKNQNVRPSTQAAKHHPGNTFVPATDDASNRNQSKLQKAYHSALTEKRQMASDCAITIIEDKPVKVLFVNNVEYGPTQLDVQGQDLSPVKKTVPDSDITDNICNSSHTDLLDPIDDVKSQDDVKGKTKHQRKQVLTPVEEPELELIEPQDLNIDVSPKKKRRIDDDKIDKNLKYPMRKKYLLGSSTVTEEKVTSPIATVKNPLKETVNLHDNGVAHNNPVSALDSLVKAAELIETQTETMNNSLTSNSDSHSSTPVKRGRGRPRKYPLTPDGTVDTSKVTAPSPQKKPRLIDAIKPKRDVTTDDDTDSEGEIIKENWTMGKINENIVCPICNKLFRTENVVFKHVKHCTGPSPNRSDSDKRSPRRTRIDSDSKSQDSKSDDMDIDDDKPLITQKVSLKKRKSKDSRSKSLEKDDIIVIEDTPIKEKPEKIEERKTHVSRKLTTKIPLKNDSLVCEFCGKIFRQLSYLVSHKLQHKKIQKVEPSKTEKIAPITDKSVYSCEVCKKEFRKLHHLVQHRIIHNPSSVTARSSRKSSSEHSENKVDKERSTSKQSDDPSAGFRCEPCDKSFRKLHHLVEHRETHDGINRQKTITAVPNKEEKPVEKPVVLHQCDICKKTFKKLSHLNEHKEQHVETSSEKSDDKSVKSSLSTKDIIHECSLCYMVFPNEHSLNKHTVFCQRKKRQSKQPKPADETEGSEDVIECLAPEEEIESLDSKKAEVSVMEKDVEKNEFVEKVEVAKDKLVEKESLDTVKEKPIEVIKIEEPEILLPKLEAKPPESQAPRTKNDLVIVETSHKEATAEMSEKIKKSEHKDCTKIHETPKKKILIKDKTASAAKRPKATAPSTSVTAEIKPVTESSDEDEIRYMLNPNFKVEDVTEEKVFMKVRAKKRSSLQIERPDSKDLMKRRTSLQHPPKIPRLKSKSMEANITVKKEVKTPKVEPVPSTDSDDSETTKYSFPSTIPEKSTKPAQNRTPKNSRKKSIVDKRKTLSGIAKRKSLGKAVTARHKLTPVKQVKKRTLDAEHRCDCGQLFSSAALLSRHTTLAHTPPRIRRRRSPPPDDKPIPKEKPAAKLAPRKSTAPENPKSNKSPQVAATRKSNVRSVSTASNVKLTKSEIKTGKKTLERNTKTPSDAKKAKSEKHEEESSVKSRRTAAHRGVPVPEKMKKLLGKTK</sequence>
<evidence type="ECO:0000256" key="1">
    <source>
        <dbReference type="ARBA" id="ARBA00004123"/>
    </source>
</evidence>
<feature type="region of interest" description="Disordered" evidence="8">
    <location>
        <begin position="1157"/>
        <end position="1183"/>
    </location>
</feature>
<feature type="region of interest" description="Disordered" evidence="8">
    <location>
        <begin position="1732"/>
        <end position="1776"/>
    </location>
</feature>
<gene>
    <name evidence="11" type="ORF">APLA_LOCUS17542</name>
    <name evidence="10" type="ORF">APLA_LOCUS8760</name>
</gene>
<feature type="region of interest" description="Disordered" evidence="8">
    <location>
        <begin position="1906"/>
        <end position="1943"/>
    </location>
</feature>
<evidence type="ECO:0000313" key="10">
    <source>
        <dbReference type="EMBL" id="CAB3239548.1"/>
    </source>
</evidence>
<dbReference type="EMBL" id="CADEBD010000308">
    <property type="protein sequence ID" value="CAB3239548.1"/>
    <property type="molecule type" value="Genomic_DNA"/>
</dbReference>
<feature type="compositionally biased region" description="Low complexity" evidence="8">
    <location>
        <begin position="1627"/>
        <end position="1639"/>
    </location>
</feature>
<feature type="compositionally biased region" description="Basic and acidic residues" evidence="8">
    <location>
        <begin position="1918"/>
        <end position="1938"/>
    </location>
</feature>
<feature type="compositionally biased region" description="Basic residues" evidence="8">
    <location>
        <begin position="2376"/>
        <end position="2388"/>
    </location>
</feature>
<feature type="region of interest" description="Disordered" evidence="8">
    <location>
        <begin position="1044"/>
        <end position="1067"/>
    </location>
</feature>
<dbReference type="InterPro" id="IPR036236">
    <property type="entry name" value="Znf_C2H2_sf"/>
</dbReference>
<dbReference type="PANTHER" id="PTHR24393:SF34">
    <property type="entry name" value="PR_SET DOMAIN 13"/>
    <property type="match status" value="1"/>
</dbReference>
<feature type="compositionally biased region" description="Basic and acidic residues" evidence="8">
    <location>
        <begin position="1742"/>
        <end position="1767"/>
    </location>
</feature>
<feature type="compositionally biased region" description="Basic and acidic residues" evidence="8">
    <location>
        <begin position="1501"/>
        <end position="1511"/>
    </location>
</feature>
<dbReference type="EMBL" id="CADEBC010000790">
    <property type="protein sequence ID" value="CAB3260792.1"/>
    <property type="molecule type" value="Genomic_DNA"/>
</dbReference>
<evidence type="ECO:0000313" key="11">
    <source>
        <dbReference type="EMBL" id="CAB3260792.1"/>
    </source>
</evidence>
<dbReference type="Gene3D" id="3.30.160.60">
    <property type="entry name" value="Classic Zinc Finger"/>
    <property type="match status" value="2"/>
</dbReference>
<keyword evidence="4 7" id="KW-0863">Zinc-finger</keyword>
<keyword evidence="2" id="KW-0479">Metal-binding</keyword>
<dbReference type="InterPro" id="IPR000637">
    <property type="entry name" value="HMGI/Y_DNA-bd_CS"/>
</dbReference>
<feature type="region of interest" description="Disordered" evidence="8">
    <location>
        <begin position="1369"/>
        <end position="1420"/>
    </location>
</feature>
<dbReference type="Proteomes" id="UP000494256">
    <property type="component" value="Unassembled WGS sequence"/>
</dbReference>
<keyword evidence="12" id="KW-1185">Reference proteome</keyword>
<dbReference type="PROSITE" id="PS50157">
    <property type="entry name" value="ZINC_FINGER_C2H2_2"/>
    <property type="match status" value="5"/>
</dbReference>
<keyword evidence="5" id="KW-0862">Zinc</keyword>
<dbReference type="OrthoDB" id="8012317at2759"/>
<feature type="compositionally biased region" description="Polar residues" evidence="8">
    <location>
        <begin position="2336"/>
        <end position="2357"/>
    </location>
</feature>
<feature type="compositionally biased region" description="Basic and acidic residues" evidence="8">
    <location>
        <begin position="2178"/>
        <end position="2214"/>
    </location>
</feature>
<evidence type="ECO:0000256" key="7">
    <source>
        <dbReference type="PROSITE-ProRule" id="PRU00042"/>
    </source>
</evidence>
<feature type="region of interest" description="Disordered" evidence="8">
    <location>
        <begin position="793"/>
        <end position="815"/>
    </location>
</feature>
<evidence type="ECO:0000256" key="6">
    <source>
        <dbReference type="ARBA" id="ARBA00023242"/>
    </source>
</evidence>
<feature type="domain" description="C2H2-type" evidence="9">
    <location>
        <begin position="1712"/>
        <end position="1739"/>
    </location>
</feature>
<feature type="compositionally biased region" description="Polar residues" evidence="8">
    <location>
        <begin position="1660"/>
        <end position="1669"/>
    </location>
</feature>
<evidence type="ECO:0000256" key="5">
    <source>
        <dbReference type="ARBA" id="ARBA00022833"/>
    </source>
</evidence>
<feature type="compositionally biased region" description="Basic and acidic residues" evidence="8">
    <location>
        <begin position="2439"/>
        <end position="2452"/>
    </location>
</feature>
<feature type="region of interest" description="Disordered" evidence="8">
    <location>
        <begin position="683"/>
        <end position="706"/>
    </location>
</feature>
<feature type="compositionally biased region" description="Polar residues" evidence="8">
    <location>
        <begin position="1485"/>
        <end position="1494"/>
    </location>
</feature>
<evidence type="ECO:0000256" key="4">
    <source>
        <dbReference type="ARBA" id="ARBA00022771"/>
    </source>
</evidence>
<keyword evidence="3" id="KW-0677">Repeat</keyword>
<dbReference type="InterPro" id="IPR013087">
    <property type="entry name" value="Znf_C2H2_type"/>
</dbReference>
<name>A0A8S1BUK8_ARCPL</name>
<feature type="compositionally biased region" description="Basic and acidic residues" evidence="8">
    <location>
        <begin position="2279"/>
        <end position="2288"/>
    </location>
</feature>
<feature type="region of interest" description="Disordered" evidence="8">
    <location>
        <begin position="747"/>
        <end position="771"/>
    </location>
</feature>
<reference evidence="12 13" key="1">
    <citation type="submission" date="2020-04" db="EMBL/GenBank/DDBJ databases">
        <authorList>
            <person name="Wallbank WR R."/>
            <person name="Pardo Diaz C."/>
            <person name="Kozak K."/>
            <person name="Martin S."/>
            <person name="Jiggins C."/>
            <person name="Moest M."/>
            <person name="Warren A I."/>
            <person name="Byers J.R.P. K."/>
            <person name="Montejo-Kovacevich G."/>
            <person name="Yen C E."/>
        </authorList>
    </citation>
    <scope>NUCLEOTIDE SEQUENCE [LARGE SCALE GENOMIC DNA]</scope>
</reference>
<accession>A0A8S1BUK8</accession>
<feature type="compositionally biased region" description="Basic and acidic residues" evidence="8">
    <location>
        <begin position="1675"/>
        <end position="1687"/>
    </location>
</feature>
<dbReference type="SUPFAM" id="SSF57667">
    <property type="entry name" value="beta-beta-alpha zinc fingers"/>
    <property type="match status" value="2"/>
</dbReference>
<evidence type="ECO:0000313" key="12">
    <source>
        <dbReference type="Proteomes" id="UP000494106"/>
    </source>
</evidence>
<feature type="domain" description="C2H2-type" evidence="9">
    <location>
        <begin position="1993"/>
        <end position="2020"/>
    </location>
</feature>
<dbReference type="Proteomes" id="UP000494106">
    <property type="component" value="Unassembled WGS sequence"/>
</dbReference>
<feature type="compositionally biased region" description="Polar residues" evidence="8">
    <location>
        <begin position="1047"/>
        <end position="1067"/>
    </location>
</feature>
<feature type="compositionally biased region" description="Basic residues" evidence="8">
    <location>
        <begin position="2289"/>
        <end position="2304"/>
    </location>
</feature>
<organism evidence="11 12">
    <name type="scientific">Arctia plantaginis</name>
    <name type="common">Wood tiger moth</name>
    <name type="synonym">Phalaena plantaginis</name>
    <dbReference type="NCBI Taxonomy" id="874455"/>
    <lineage>
        <taxon>Eukaryota</taxon>
        <taxon>Metazoa</taxon>
        <taxon>Ecdysozoa</taxon>
        <taxon>Arthropoda</taxon>
        <taxon>Hexapoda</taxon>
        <taxon>Insecta</taxon>
        <taxon>Pterygota</taxon>
        <taxon>Neoptera</taxon>
        <taxon>Endopterygota</taxon>
        <taxon>Lepidoptera</taxon>
        <taxon>Glossata</taxon>
        <taxon>Ditrysia</taxon>
        <taxon>Noctuoidea</taxon>
        <taxon>Erebidae</taxon>
        <taxon>Arctiinae</taxon>
        <taxon>Arctia</taxon>
    </lineage>
</organism>
<feature type="region of interest" description="Disordered" evidence="8">
    <location>
        <begin position="1"/>
        <end position="30"/>
    </location>
</feature>
<feature type="region of interest" description="Disordered" evidence="8">
    <location>
        <begin position="2271"/>
        <end position="2388"/>
    </location>
</feature>
<feature type="domain" description="C2H2-type" evidence="9">
    <location>
        <begin position="1944"/>
        <end position="1971"/>
    </location>
</feature>
<evidence type="ECO:0000259" key="9">
    <source>
        <dbReference type="PROSITE" id="PS50157"/>
    </source>
</evidence>
<dbReference type="PROSITE" id="PS00354">
    <property type="entry name" value="HMGI_Y"/>
    <property type="match status" value="1"/>
</dbReference>
<feature type="compositionally biased region" description="Polar residues" evidence="8">
    <location>
        <begin position="2462"/>
        <end position="2493"/>
    </location>
</feature>
<dbReference type="SMART" id="SM00355">
    <property type="entry name" value="ZnF_C2H2"/>
    <property type="match status" value="7"/>
</dbReference>
<dbReference type="GO" id="GO:0005634">
    <property type="term" value="C:nucleus"/>
    <property type="evidence" value="ECO:0007669"/>
    <property type="project" value="UniProtKB-SubCell"/>
</dbReference>
<feature type="compositionally biased region" description="Polar residues" evidence="8">
    <location>
        <begin position="1158"/>
        <end position="1183"/>
    </location>
</feature>